<dbReference type="KEGG" id="ehx:EMIHUDRAFT_194051"/>
<accession>A0A0D3L0V9</accession>
<reference evidence="2" key="1">
    <citation type="journal article" date="2013" name="Nature">
        <title>Pan genome of the phytoplankton Emiliania underpins its global distribution.</title>
        <authorList>
            <person name="Read B.A."/>
            <person name="Kegel J."/>
            <person name="Klute M.J."/>
            <person name="Kuo A."/>
            <person name="Lefebvre S.C."/>
            <person name="Maumus F."/>
            <person name="Mayer C."/>
            <person name="Miller J."/>
            <person name="Monier A."/>
            <person name="Salamov A."/>
            <person name="Young J."/>
            <person name="Aguilar M."/>
            <person name="Claverie J.M."/>
            <person name="Frickenhaus S."/>
            <person name="Gonzalez K."/>
            <person name="Herman E.K."/>
            <person name="Lin Y.C."/>
            <person name="Napier J."/>
            <person name="Ogata H."/>
            <person name="Sarno A.F."/>
            <person name="Shmutz J."/>
            <person name="Schroeder D."/>
            <person name="de Vargas C."/>
            <person name="Verret F."/>
            <person name="von Dassow P."/>
            <person name="Valentin K."/>
            <person name="Van de Peer Y."/>
            <person name="Wheeler G."/>
            <person name="Dacks J.B."/>
            <person name="Delwiche C.F."/>
            <person name="Dyhrman S.T."/>
            <person name="Glockner G."/>
            <person name="John U."/>
            <person name="Richards T."/>
            <person name="Worden A.Z."/>
            <person name="Zhang X."/>
            <person name="Grigoriev I.V."/>
            <person name="Allen A.E."/>
            <person name="Bidle K."/>
            <person name="Borodovsky M."/>
            <person name="Bowler C."/>
            <person name="Brownlee C."/>
            <person name="Cock J.M."/>
            <person name="Elias M."/>
            <person name="Gladyshev V.N."/>
            <person name="Groth M."/>
            <person name="Guda C."/>
            <person name="Hadaegh A."/>
            <person name="Iglesias-Rodriguez M.D."/>
            <person name="Jenkins J."/>
            <person name="Jones B.M."/>
            <person name="Lawson T."/>
            <person name="Leese F."/>
            <person name="Lindquist E."/>
            <person name="Lobanov A."/>
            <person name="Lomsadze A."/>
            <person name="Malik S.B."/>
            <person name="Marsh M.E."/>
            <person name="Mackinder L."/>
            <person name="Mock T."/>
            <person name="Mueller-Roeber B."/>
            <person name="Pagarete A."/>
            <person name="Parker M."/>
            <person name="Probert I."/>
            <person name="Quesneville H."/>
            <person name="Raines C."/>
            <person name="Rensing S.A."/>
            <person name="Riano-Pachon D.M."/>
            <person name="Richier S."/>
            <person name="Rokitta S."/>
            <person name="Shiraiwa Y."/>
            <person name="Soanes D.M."/>
            <person name="van der Giezen M."/>
            <person name="Wahlund T.M."/>
            <person name="Williams B."/>
            <person name="Wilson W."/>
            <person name="Wolfe G."/>
            <person name="Wurch L.L."/>
        </authorList>
    </citation>
    <scope>NUCLEOTIDE SEQUENCE</scope>
</reference>
<name>A0A0D3L0V9_EMIH1</name>
<dbReference type="EnsemblProtists" id="EOD41644">
    <property type="protein sequence ID" value="EOD41644"/>
    <property type="gene ID" value="EMIHUDRAFT_194051"/>
</dbReference>
<protein>
    <submittedName>
        <fullName evidence="1">Uncharacterized protein</fullName>
    </submittedName>
</protein>
<reference evidence="1" key="2">
    <citation type="submission" date="2024-10" db="UniProtKB">
        <authorList>
            <consortium name="EnsemblProtists"/>
        </authorList>
    </citation>
    <scope>IDENTIFICATION</scope>
</reference>
<dbReference type="GeneID" id="17286914"/>
<evidence type="ECO:0000313" key="2">
    <source>
        <dbReference type="Proteomes" id="UP000013827"/>
    </source>
</evidence>
<evidence type="ECO:0000313" key="1">
    <source>
        <dbReference type="EnsemblProtists" id="EOD41644"/>
    </source>
</evidence>
<organism evidence="1 2">
    <name type="scientific">Emiliania huxleyi (strain CCMP1516)</name>
    <dbReference type="NCBI Taxonomy" id="280463"/>
    <lineage>
        <taxon>Eukaryota</taxon>
        <taxon>Haptista</taxon>
        <taxon>Haptophyta</taxon>
        <taxon>Prymnesiophyceae</taxon>
        <taxon>Isochrysidales</taxon>
        <taxon>Noelaerhabdaceae</taxon>
        <taxon>Emiliania</taxon>
    </lineage>
</organism>
<proteinExistence type="predicted"/>
<dbReference type="HOGENOM" id="CLU_2781216_0_0_1"/>
<keyword evidence="2" id="KW-1185">Reference proteome</keyword>
<dbReference type="AlphaFoldDB" id="A0A0D3L0V9"/>
<dbReference type="Proteomes" id="UP000013827">
    <property type="component" value="Unassembled WGS sequence"/>
</dbReference>
<dbReference type="RefSeq" id="XP_005794073.1">
    <property type="nucleotide sequence ID" value="XM_005794016.1"/>
</dbReference>
<sequence length="69" mass="7410">MGSLPRGDVSALSALCSIRLLLGEKLARVEAPLSELARVEAPLSEEDALIMARLRREGASPGEPWRLSP</sequence>
<dbReference type="PaxDb" id="2903-EOD41644"/>